<organism evidence="1 2">
    <name type="scientific">Ulvibacter antarcticus</name>
    <dbReference type="NCBI Taxonomy" id="442714"/>
    <lineage>
        <taxon>Bacteria</taxon>
        <taxon>Pseudomonadati</taxon>
        <taxon>Bacteroidota</taxon>
        <taxon>Flavobacteriia</taxon>
        <taxon>Flavobacteriales</taxon>
        <taxon>Flavobacteriaceae</taxon>
        <taxon>Ulvibacter</taxon>
    </lineage>
</organism>
<protein>
    <submittedName>
        <fullName evidence="1">Uncharacterized protein</fullName>
    </submittedName>
</protein>
<dbReference type="OrthoDB" id="1444174at2"/>
<name>A0A3L9Y7T4_9FLAO</name>
<proteinExistence type="predicted"/>
<sequence length="147" mass="16290">MGNSCLINLNGDSITVKISINNGIRSSGKFYLGKPKTTSGYDIVEKFEAVTGDNGATEFTLATKSDKLLNYALAWSINACSQVPQVENGILKIEFWQNGEKCKTVTDTTYYGKYPQCSDGEQRSMKNQVIFIEKPQIQTEAIWASIE</sequence>
<dbReference type="EMBL" id="REFC01000016">
    <property type="protein sequence ID" value="RMA56786.1"/>
    <property type="molecule type" value="Genomic_DNA"/>
</dbReference>
<comment type="caution">
    <text evidence="1">The sequence shown here is derived from an EMBL/GenBank/DDBJ whole genome shotgun (WGS) entry which is preliminary data.</text>
</comment>
<dbReference type="RefSeq" id="WP_121908822.1">
    <property type="nucleotide sequence ID" value="NZ_REFC01000016.1"/>
</dbReference>
<keyword evidence="2" id="KW-1185">Reference proteome</keyword>
<gene>
    <name evidence="1" type="ORF">BXY75_3305</name>
</gene>
<dbReference type="Proteomes" id="UP000271339">
    <property type="component" value="Unassembled WGS sequence"/>
</dbReference>
<reference evidence="1 2" key="1">
    <citation type="submission" date="2018-10" db="EMBL/GenBank/DDBJ databases">
        <title>Genomic Encyclopedia of Archaeal and Bacterial Type Strains, Phase II (KMG-II): from individual species to whole genera.</title>
        <authorList>
            <person name="Goeker M."/>
        </authorList>
    </citation>
    <scope>NUCLEOTIDE SEQUENCE [LARGE SCALE GENOMIC DNA]</scope>
    <source>
        <strain evidence="1 2">DSM 23424</strain>
    </source>
</reference>
<evidence type="ECO:0000313" key="1">
    <source>
        <dbReference type="EMBL" id="RMA56786.1"/>
    </source>
</evidence>
<accession>A0A3L9Y7T4</accession>
<evidence type="ECO:0000313" key="2">
    <source>
        <dbReference type="Proteomes" id="UP000271339"/>
    </source>
</evidence>
<dbReference type="AlphaFoldDB" id="A0A3L9Y7T4"/>